<dbReference type="Pfam" id="PF07690">
    <property type="entry name" value="MFS_1"/>
    <property type="match status" value="1"/>
</dbReference>
<keyword evidence="9 11" id="KW-1133">Transmembrane helix</keyword>
<proteinExistence type="inferred from homology"/>
<keyword evidence="5" id="KW-1003">Cell membrane</keyword>
<keyword evidence="4" id="KW-0813">Transport</keyword>
<feature type="transmembrane region" description="Helical" evidence="11">
    <location>
        <begin position="228"/>
        <end position="250"/>
    </location>
</feature>
<dbReference type="GO" id="GO:1904659">
    <property type="term" value="P:D-glucose transmembrane transport"/>
    <property type="evidence" value="ECO:0007669"/>
    <property type="project" value="InterPro"/>
</dbReference>
<comment type="similarity">
    <text evidence="3">Belongs to the major facilitator superfamily. FHS transporter (TC 2.A.1.7) family.</text>
</comment>
<keyword evidence="8 11" id="KW-0812">Transmembrane</keyword>
<protein>
    <submittedName>
        <fullName evidence="13">Glucose/galactose MFS transporter</fullName>
    </submittedName>
</protein>
<dbReference type="Gene3D" id="1.20.1250.20">
    <property type="entry name" value="MFS general substrate transporter like domains"/>
    <property type="match status" value="2"/>
</dbReference>
<dbReference type="GO" id="GO:0005354">
    <property type="term" value="F:galactose transmembrane transporter activity"/>
    <property type="evidence" value="ECO:0007669"/>
    <property type="project" value="InterPro"/>
</dbReference>
<keyword evidence="14" id="KW-1185">Reference proteome</keyword>
<reference evidence="13" key="1">
    <citation type="submission" date="2022-10" db="EMBL/GenBank/DDBJ databases">
        <authorList>
            <person name="Yu W.X."/>
        </authorList>
    </citation>
    <scope>NUCLEOTIDE SEQUENCE</scope>
    <source>
        <strain evidence="13">AAT</strain>
    </source>
</reference>
<accession>A0AAE3SFM2</accession>
<feature type="transmembrane region" description="Helical" evidence="11">
    <location>
        <begin position="97"/>
        <end position="123"/>
    </location>
</feature>
<dbReference type="PANTHER" id="PTHR43702">
    <property type="entry name" value="L-FUCOSE-PROTON SYMPORTER"/>
    <property type="match status" value="1"/>
</dbReference>
<feature type="transmembrane region" description="Helical" evidence="11">
    <location>
        <begin position="73"/>
        <end position="91"/>
    </location>
</feature>
<organism evidence="13 14">
    <name type="scientific">Plebeiibacterium sediminum</name>
    <dbReference type="NCBI Taxonomy" id="2992112"/>
    <lineage>
        <taxon>Bacteria</taxon>
        <taxon>Pseudomonadati</taxon>
        <taxon>Bacteroidota</taxon>
        <taxon>Bacteroidia</taxon>
        <taxon>Marinilabiliales</taxon>
        <taxon>Marinilabiliaceae</taxon>
        <taxon>Plebeiibacterium</taxon>
    </lineage>
</organism>
<evidence type="ECO:0000256" key="7">
    <source>
        <dbReference type="ARBA" id="ARBA00022597"/>
    </source>
</evidence>
<feature type="transmembrane region" description="Helical" evidence="11">
    <location>
        <begin position="7"/>
        <end position="26"/>
    </location>
</feature>
<dbReference type="GO" id="GO:0055056">
    <property type="term" value="F:D-glucose transmembrane transporter activity"/>
    <property type="evidence" value="ECO:0007669"/>
    <property type="project" value="InterPro"/>
</dbReference>
<dbReference type="AlphaFoldDB" id="A0AAE3SFM2"/>
<evidence type="ECO:0000256" key="4">
    <source>
        <dbReference type="ARBA" id="ARBA00022448"/>
    </source>
</evidence>
<feature type="transmembrane region" description="Helical" evidence="11">
    <location>
        <begin position="347"/>
        <end position="368"/>
    </location>
</feature>
<keyword evidence="10 11" id="KW-0472">Membrane</keyword>
<feature type="transmembrane region" description="Helical" evidence="11">
    <location>
        <begin position="270"/>
        <end position="286"/>
    </location>
</feature>
<dbReference type="InterPro" id="IPR005964">
    <property type="entry name" value="Glc/Gal_transptr_bac"/>
</dbReference>
<evidence type="ECO:0000256" key="8">
    <source>
        <dbReference type="ARBA" id="ARBA00022692"/>
    </source>
</evidence>
<evidence type="ECO:0000259" key="12">
    <source>
        <dbReference type="PROSITE" id="PS50850"/>
    </source>
</evidence>
<evidence type="ECO:0000313" key="13">
    <source>
        <dbReference type="EMBL" id="MCW3787588.1"/>
    </source>
</evidence>
<feature type="transmembrane region" description="Helical" evidence="11">
    <location>
        <begin position="177"/>
        <end position="198"/>
    </location>
</feature>
<evidence type="ECO:0000256" key="5">
    <source>
        <dbReference type="ARBA" id="ARBA00022475"/>
    </source>
</evidence>
<keyword evidence="6" id="KW-0997">Cell inner membrane</keyword>
<dbReference type="PROSITE" id="PS50850">
    <property type="entry name" value="MFS"/>
    <property type="match status" value="1"/>
</dbReference>
<keyword evidence="7" id="KW-0762">Sugar transport</keyword>
<dbReference type="InterPro" id="IPR011701">
    <property type="entry name" value="MFS"/>
</dbReference>
<gene>
    <name evidence="13" type="primary">gluP</name>
    <name evidence="13" type="ORF">OM075_14025</name>
</gene>
<evidence type="ECO:0000256" key="9">
    <source>
        <dbReference type="ARBA" id="ARBA00022989"/>
    </source>
</evidence>
<feature type="domain" description="Major facilitator superfamily (MFS) profile" evidence="12">
    <location>
        <begin position="9"/>
        <end position="400"/>
    </location>
</feature>
<comment type="function">
    <text evidence="1">Intake of glucose and galactose.</text>
</comment>
<comment type="caution">
    <text evidence="13">The sequence shown here is derived from an EMBL/GenBank/DDBJ whole genome shotgun (WGS) entry which is preliminary data.</text>
</comment>
<dbReference type="InterPro" id="IPR036259">
    <property type="entry name" value="MFS_trans_sf"/>
</dbReference>
<evidence type="ECO:0000256" key="2">
    <source>
        <dbReference type="ARBA" id="ARBA00004429"/>
    </source>
</evidence>
<dbReference type="GO" id="GO:0005886">
    <property type="term" value="C:plasma membrane"/>
    <property type="evidence" value="ECO:0007669"/>
    <property type="project" value="UniProtKB-SubCell"/>
</dbReference>
<dbReference type="RefSeq" id="WP_301191154.1">
    <property type="nucleotide sequence ID" value="NZ_JAPDPJ010000032.1"/>
</dbReference>
<dbReference type="Proteomes" id="UP001209229">
    <property type="component" value="Unassembled WGS sequence"/>
</dbReference>
<feature type="transmembrane region" description="Helical" evidence="11">
    <location>
        <begin position="374"/>
        <end position="396"/>
    </location>
</feature>
<evidence type="ECO:0000313" key="14">
    <source>
        <dbReference type="Proteomes" id="UP001209229"/>
    </source>
</evidence>
<evidence type="ECO:0000256" key="10">
    <source>
        <dbReference type="ARBA" id="ARBA00023136"/>
    </source>
</evidence>
<feature type="transmembrane region" description="Helical" evidence="11">
    <location>
        <begin position="293"/>
        <end position="312"/>
    </location>
</feature>
<evidence type="ECO:0000256" key="11">
    <source>
        <dbReference type="SAM" id="Phobius"/>
    </source>
</evidence>
<feature type="transmembrane region" description="Helical" evidence="11">
    <location>
        <begin position="46"/>
        <end position="66"/>
    </location>
</feature>
<feature type="transmembrane region" description="Helical" evidence="11">
    <location>
        <begin position="318"/>
        <end position="340"/>
    </location>
</feature>
<dbReference type="NCBIfam" id="TIGR01272">
    <property type="entry name" value="gluP"/>
    <property type="match status" value="1"/>
</dbReference>
<dbReference type="PANTHER" id="PTHR43702:SF3">
    <property type="entry name" value="PROTEIN TSGA"/>
    <property type="match status" value="1"/>
</dbReference>
<dbReference type="InterPro" id="IPR050375">
    <property type="entry name" value="MFS_TsgA-like"/>
</dbReference>
<name>A0AAE3SFM2_9BACT</name>
<dbReference type="EMBL" id="JAPDPJ010000032">
    <property type="protein sequence ID" value="MCW3787588.1"/>
    <property type="molecule type" value="Genomic_DNA"/>
</dbReference>
<dbReference type="InterPro" id="IPR020846">
    <property type="entry name" value="MFS_dom"/>
</dbReference>
<feature type="transmembrane region" description="Helical" evidence="11">
    <location>
        <begin position="135"/>
        <end position="157"/>
    </location>
</feature>
<dbReference type="SUPFAM" id="SSF103473">
    <property type="entry name" value="MFS general substrate transporter"/>
    <property type="match status" value="1"/>
</dbReference>
<comment type="subcellular location">
    <subcellularLocation>
        <location evidence="2">Cell inner membrane</location>
        <topology evidence="2">Multi-pass membrane protein</topology>
    </subcellularLocation>
</comment>
<evidence type="ECO:0000256" key="3">
    <source>
        <dbReference type="ARBA" id="ARBA00009120"/>
    </source>
</evidence>
<evidence type="ECO:0000256" key="6">
    <source>
        <dbReference type="ARBA" id="ARBA00022519"/>
    </source>
</evidence>
<evidence type="ECO:0000256" key="1">
    <source>
        <dbReference type="ARBA" id="ARBA00003321"/>
    </source>
</evidence>
<sequence>MSKNKYLFPLVVMASLFFLFGFITTMNNSTIEFLKDAFGLNDVQKQLPNTFFYGAYVLSVPVGFLINKIGYRFSIFTGLGMIALGFFASIPGVGFGYYGFLSAVSIFAIGVVILQVAAAPYVVALGPKESSASRLTLTNALNSVATVIAPIFVSVLLVTPELGEGEVLENSAIKEIVQNPFIGIGVATAVILIIMFFLKLPNIKEEQEKAEAEGAVKHKSSAFKYTHVWLGSLAIFVYMGIEIGIPSFFADFSNNAGAVIKTSTTDMLKYYWGGLMVGRLLGIFVLQKFKPGLILTVCALGGAAMLTGSILISGNLSMWMFLGTGLFHSIMWPVIYSLALEDLGPHADVASGIIATSVIGAAILMPIMGAIQTWAGVIAAVSCLFVYYLYLIFFATKGSKIR</sequence>